<dbReference type="InterPro" id="IPR004999">
    <property type="entry name" value="Herpes_1"/>
</dbReference>
<dbReference type="GO" id="GO:0003677">
    <property type="term" value="F:DNA binding"/>
    <property type="evidence" value="ECO:0007669"/>
    <property type="project" value="InterPro"/>
</dbReference>
<evidence type="ECO:0000256" key="1">
    <source>
        <dbReference type="ARBA" id="ARBA00022561"/>
    </source>
</evidence>
<dbReference type="Proteomes" id="UP000203542">
    <property type="component" value="Segment"/>
</dbReference>
<dbReference type="HAMAP" id="MF_04018">
    <property type="entry name" value="HSV_TRX1"/>
    <property type="match status" value="1"/>
</dbReference>
<dbReference type="OrthoDB" id="5868at10239"/>
<proteinExistence type="inferred from homology"/>
<dbReference type="Pfam" id="PF03327">
    <property type="entry name" value="Herpes_VP19C"/>
    <property type="match status" value="1"/>
</dbReference>
<keyword evidence="1" id="KW-0167">Capsid protein</keyword>
<keyword evidence="3" id="KW-0946">Virion</keyword>
<name>A0A1R3TCU7_9ALPH</name>
<evidence type="ECO:0000256" key="3">
    <source>
        <dbReference type="ARBA" id="ARBA00022844"/>
    </source>
</evidence>
<reference evidence="4" key="1">
    <citation type="submission" date="2016-08" db="EMBL/GenBank/DDBJ databases">
        <authorList>
            <person name="Seilhamer J.J."/>
        </authorList>
    </citation>
    <scope>NUCLEOTIDE SEQUENCE [LARGE SCALE GENOMIC DNA]</scope>
    <source>
        <strain evidence="4">Lib01004</strain>
    </source>
</reference>
<evidence type="ECO:0000313" key="4">
    <source>
        <dbReference type="EMBL" id="SCO83525.1"/>
    </source>
</evidence>
<protein>
    <submittedName>
        <fullName evidence="4">Capsid triplex subunit 1</fullName>
    </submittedName>
</protein>
<keyword evidence="2" id="KW-1048">Host nucleus</keyword>
<evidence type="ECO:0000313" key="5">
    <source>
        <dbReference type="Proteomes" id="UP000203542"/>
    </source>
</evidence>
<dbReference type="KEGG" id="vg:30902391"/>
<sequence length="466" mass="51022">MKVPLASASSSSVSVPSTVYTKDPVRRILSGLANGNRKSMPNTASLATQKANGRSINGIEWLLSTFGDPASSVVRLNPGAGVNVVTNAVIRNIGPGGSLSAREHDKATLTRQVTLTDFCRPEAERPGAIILTLRHPLDITNIAISSTPPGRNPRDLEEAWIRLSDVASVAVNRAECGGVRASLITLSFLAAALHEDYPNRDAAEALRAHVIANYGDRRTGARLDGLGECLRIMVRSHMFPHRVFNIYGGLLSWISQDELSSVTAVVRGVQEAARTDQTNAPRSSVSVPACVFLDVDNELGIKNDGGVCYLYLFFLYTQRLNREGVRVCVGKSRLNDTVFRDGLSHLFARLRSENAIRGVEGSNAPRPDANAEFPLLRLFGDRTAPRCSPARLGDRTAVDALYRWTPDLRGRPTQRSCMYAAYMRLGMILTDRPKTTRIHERYGSVELPVVRIEGLTWAPGEWVECF</sequence>
<accession>A0A1R3TCU7</accession>
<dbReference type="RefSeq" id="YP_009342365.1">
    <property type="nucleotide sequence ID" value="NC_033464.1"/>
</dbReference>
<evidence type="ECO:0000256" key="2">
    <source>
        <dbReference type="ARBA" id="ARBA00022562"/>
    </source>
</evidence>
<dbReference type="GO" id="GO:0019028">
    <property type="term" value="C:viral capsid"/>
    <property type="evidence" value="ECO:0007669"/>
    <property type="project" value="UniProtKB-KW"/>
</dbReference>
<organism evidence="4">
    <name type="scientific">Spheniscid alphaherpesvirus 1</name>
    <dbReference type="NCBI Taxonomy" id="2560777"/>
    <lineage>
        <taxon>Viruses</taxon>
        <taxon>Duplodnaviria</taxon>
        <taxon>Heunggongvirae</taxon>
        <taxon>Peploviricota</taxon>
        <taxon>Herviviricetes</taxon>
        <taxon>Herpesvirales</taxon>
        <taxon>Orthoherpesviridae</taxon>
        <taxon>Alphaherpesvirinae</taxon>
        <taxon>Mardivirus</taxon>
        <taxon>Mardivirus spheniscidalpha1</taxon>
    </lineage>
</organism>
<gene>
    <name evidence="4" type="primary">UL38</name>
</gene>
<dbReference type="GO" id="GO:0019069">
    <property type="term" value="P:viral capsid assembly"/>
    <property type="evidence" value="ECO:0007669"/>
    <property type="project" value="InterPro"/>
</dbReference>
<dbReference type="GeneID" id="30902391"/>
<dbReference type="EMBL" id="LT608135">
    <property type="protein sequence ID" value="SCO83525.1"/>
    <property type="molecule type" value="Genomic_DNA"/>
</dbReference>
<keyword evidence="5" id="KW-1185">Reference proteome</keyword>